<evidence type="ECO:0000313" key="1">
    <source>
        <dbReference type="EMBL" id="KAK6956923.1"/>
    </source>
</evidence>
<reference evidence="1 2" key="1">
    <citation type="journal article" date="2024" name="Front Chem Biol">
        <title>Unveiling the potential of Daldinia eschscholtzii MFLUCC 19-0629 through bioactivity and bioinformatics studies for enhanced sustainable agriculture production.</title>
        <authorList>
            <person name="Brooks S."/>
            <person name="Weaver J.A."/>
            <person name="Klomchit A."/>
            <person name="Alharthi S.A."/>
            <person name="Onlamun T."/>
            <person name="Nurani R."/>
            <person name="Vong T.K."/>
            <person name="Alberti F."/>
            <person name="Greco C."/>
        </authorList>
    </citation>
    <scope>NUCLEOTIDE SEQUENCE [LARGE SCALE GENOMIC DNA]</scope>
    <source>
        <strain evidence="1">MFLUCC 19-0629</strain>
    </source>
</reference>
<proteinExistence type="predicted"/>
<gene>
    <name evidence="1" type="ORF">Daesc_002205</name>
</gene>
<dbReference type="AlphaFoldDB" id="A0AAX6MWW5"/>
<name>A0AAX6MWW5_9PEZI</name>
<dbReference type="Proteomes" id="UP001369815">
    <property type="component" value="Unassembled WGS sequence"/>
</dbReference>
<organism evidence="1 2">
    <name type="scientific">Daldinia eschscholtzii</name>
    <dbReference type="NCBI Taxonomy" id="292717"/>
    <lineage>
        <taxon>Eukaryota</taxon>
        <taxon>Fungi</taxon>
        <taxon>Dikarya</taxon>
        <taxon>Ascomycota</taxon>
        <taxon>Pezizomycotina</taxon>
        <taxon>Sordariomycetes</taxon>
        <taxon>Xylariomycetidae</taxon>
        <taxon>Xylariales</taxon>
        <taxon>Hypoxylaceae</taxon>
        <taxon>Daldinia</taxon>
    </lineage>
</organism>
<dbReference type="EMBL" id="JBANMG010000002">
    <property type="protein sequence ID" value="KAK6956923.1"/>
    <property type="molecule type" value="Genomic_DNA"/>
</dbReference>
<sequence>MAEAIATPSLICNVMQVISFTGEVFNLCRNTSKDGSPTSNLAFNTAHLSALVATLQERLGDYNNVKDESEGLERQAKARLKNLTSDLIKDTTELQKLLGKGTITNFAGKTHIQVALQLRYFLVGKENKQHTSHFGFRTPKQNMGCAKWVNVPRTEIHQMDKLFESFPSEERGMILFFCCKDLRDVAIRIQNRPIYLENADEQGPFKVEVSPKGLLEGLLKIHERQMTCIKWLLVHGSDAHMVIDEEDVELGRSPTRHTRLIRPTAFQAFHLNLLLLSYDILHSYPALSDDIPLSPHGKKTFRSHLQAYANVFNGHGIDEEDINLFCRIPRQSRLYRVVYSINTICFREAVNMVAASIEEFTILKYASLSSSIIKLFSTYGHIVDTRLESGKWLSTEEILRLNPMELLNLAVQELFT</sequence>
<keyword evidence="2" id="KW-1185">Reference proteome</keyword>
<protein>
    <submittedName>
        <fullName evidence="1">Uncharacterized protein</fullName>
    </submittedName>
</protein>
<evidence type="ECO:0000313" key="2">
    <source>
        <dbReference type="Proteomes" id="UP001369815"/>
    </source>
</evidence>
<accession>A0AAX6MWW5</accession>
<comment type="caution">
    <text evidence="1">The sequence shown here is derived from an EMBL/GenBank/DDBJ whole genome shotgun (WGS) entry which is preliminary data.</text>
</comment>